<organism evidence="11 12">
    <name type="scientific">Blastocystis sp. subtype 1 (strain ATCC 50177 / NandII)</name>
    <dbReference type="NCBI Taxonomy" id="478820"/>
    <lineage>
        <taxon>Eukaryota</taxon>
        <taxon>Sar</taxon>
        <taxon>Stramenopiles</taxon>
        <taxon>Bigyra</taxon>
        <taxon>Opalozoa</taxon>
        <taxon>Opalinata</taxon>
        <taxon>Blastocystidae</taxon>
        <taxon>Blastocystis</taxon>
    </lineage>
</organism>
<dbReference type="PRINTS" id="PR00449">
    <property type="entry name" value="RASTRNSFRMNG"/>
</dbReference>
<reference evidence="11 12" key="1">
    <citation type="submission" date="2016-05" db="EMBL/GenBank/DDBJ databases">
        <title>Nuclear genome of Blastocystis sp. subtype 1 NandII.</title>
        <authorList>
            <person name="Gentekaki E."/>
            <person name="Curtis B."/>
            <person name="Stairs C."/>
            <person name="Eme L."/>
            <person name="Herman E."/>
            <person name="Klimes V."/>
            <person name="Arias M.C."/>
            <person name="Elias M."/>
            <person name="Hilliou F."/>
            <person name="Klute M."/>
            <person name="Malik S.-B."/>
            <person name="Pightling A."/>
            <person name="Rachubinski R."/>
            <person name="Salas D."/>
            <person name="Schlacht A."/>
            <person name="Suga H."/>
            <person name="Archibald J."/>
            <person name="Ball S.G."/>
            <person name="Clark G."/>
            <person name="Dacks J."/>
            <person name="Van Der Giezen M."/>
            <person name="Tsaousis A."/>
            <person name="Roger A."/>
        </authorList>
    </citation>
    <scope>NUCLEOTIDE SEQUENCE [LARGE SCALE GENOMIC DNA]</scope>
    <source>
        <strain evidence="12">ATCC 50177 / NandII</strain>
    </source>
</reference>
<dbReference type="InterPro" id="IPR027417">
    <property type="entry name" value="P-loop_NTPase"/>
</dbReference>
<dbReference type="Gene3D" id="3.40.50.300">
    <property type="entry name" value="P-loop containing nucleotide triphosphate hydrolases"/>
    <property type="match status" value="1"/>
</dbReference>
<keyword evidence="6" id="KW-0636">Prenylation</keyword>
<keyword evidence="3" id="KW-0653">Protein transport</keyword>
<name>A0A196SLR8_BLAHN</name>
<accession>A0A196SLR8</accession>
<protein>
    <recommendedName>
        <fullName evidence="8">Ras-related protein Rab-1</fullName>
    </recommendedName>
    <alternativeName>
        <fullName evidence="9">Small GTP-binding protein rab1</fullName>
    </alternativeName>
</protein>
<evidence type="ECO:0000256" key="9">
    <source>
        <dbReference type="ARBA" id="ARBA00081865"/>
    </source>
</evidence>
<dbReference type="SMART" id="SM00173">
    <property type="entry name" value="RAS"/>
    <property type="match status" value="1"/>
</dbReference>
<dbReference type="Proteomes" id="UP000078348">
    <property type="component" value="Unassembled WGS sequence"/>
</dbReference>
<dbReference type="Pfam" id="PF00071">
    <property type="entry name" value="Ras"/>
    <property type="match status" value="1"/>
</dbReference>
<comment type="function">
    <text evidence="7">Protein transport. Probably involved in vesicular traffic from ER to Golgi.</text>
</comment>
<dbReference type="InterPro" id="IPR050305">
    <property type="entry name" value="Small_GTPase_Rab"/>
</dbReference>
<dbReference type="SMART" id="SM00176">
    <property type="entry name" value="RAN"/>
    <property type="match status" value="1"/>
</dbReference>
<keyword evidence="3" id="KW-0813">Transport</keyword>
<dbReference type="GO" id="GO:0005525">
    <property type="term" value="F:GTP binding"/>
    <property type="evidence" value="ECO:0007669"/>
    <property type="project" value="UniProtKB-KW"/>
</dbReference>
<dbReference type="SUPFAM" id="SSF52540">
    <property type="entry name" value="P-loop containing nucleoside triphosphate hydrolases"/>
    <property type="match status" value="1"/>
</dbReference>
<evidence type="ECO:0000256" key="8">
    <source>
        <dbReference type="ARBA" id="ARBA00067099"/>
    </source>
</evidence>
<evidence type="ECO:0000256" key="2">
    <source>
        <dbReference type="ARBA" id="ARBA00022741"/>
    </source>
</evidence>
<dbReference type="InterPro" id="IPR001806">
    <property type="entry name" value="Small_GTPase"/>
</dbReference>
<dbReference type="PROSITE" id="PS51421">
    <property type="entry name" value="RAS"/>
    <property type="match status" value="1"/>
</dbReference>
<dbReference type="GO" id="GO:0003924">
    <property type="term" value="F:GTPase activity"/>
    <property type="evidence" value="ECO:0007669"/>
    <property type="project" value="InterPro"/>
</dbReference>
<dbReference type="SMART" id="SM00175">
    <property type="entry name" value="RAB"/>
    <property type="match status" value="1"/>
</dbReference>
<comment type="similarity">
    <text evidence="1">Belongs to the small GTPase superfamily. Rab family.</text>
</comment>
<dbReference type="PROSITE" id="PS51420">
    <property type="entry name" value="RHO"/>
    <property type="match status" value="1"/>
</dbReference>
<keyword evidence="5" id="KW-0449">Lipoprotein</keyword>
<dbReference type="FunFam" id="3.40.50.300:FF:001018">
    <property type="entry name" value="Rab family GTPase"/>
    <property type="match status" value="1"/>
</dbReference>
<dbReference type="GO" id="GO:0015031">
    <property type="term" value="P:protein transport"/>
    <property type="evidence" value="ECO:0007669"/>
    <property type="project" value="UniProtKB-KW"/>
</dbReference>
<evidence type="ECO:0000256" key="7">
    <source>
        <dbReference type="ARBA" id="ARBA00053444"/>
    </source>
</evidence>
<dbReference type="NCBIfam" id="TIGR00231">
    <property type="entry name" value="small_GTP"/>
    <property type="match status" value="1"/>
</dbReference>
<evidence type="ECO:0000256" key="1">
    <source>
        <dbReference type="ARBA" id="ARBA00006270"/>
    </source>
</evidence>
<evidence type="ECO:0000256" key="5">
    <source>
        <dbReference type="ARBA" id="ARBA00023288"/>
    </source>
</evidence>
<evidence type="ECO:0000313" key="11">
    <source>
        <dbReference type="EMBL" id="OAO17152.1"/>
    </source>
</evidence>
<evidence type="ECO:0000313" key="12">
    <source>
        <dbReference type="Proteomes" id="UP000078348"/>
    </source>
</evidence>
<sequence length="210" mass="23180">MAANKKNFDMQIKLLMIGDSGVGKTCLLMQYASKNFIKTFITTIGIDFKIKTVNVCGKTVKLQIWDTAGQERFRTITTSYVRGSEGILLVYDVTDRNSFESISSWMEQISQHADSSVNKILIGNKCDLEAQRAVSTEEGKKLAEKFGIPFAETSAQTNTNVDEAFMSLAEAVVKRKNEEAGALDYKTEKAETVKLSSSDKKDGKKGGCCK</sequence>
<gene>
    <name evidence="11" type="ORF">AV274_1091</name>
</gene>
<dbReference type="SMART" id="SM00177">
    <property type="entry name" value="ARF"/>
    <property type="match status" value="1"/>
</dbReference>
<feature type="region of interest" description="Disordered" evidence="10">
    <location>
        <begin position="189"/>
        <end position="210"/>
    </location>
</feature>
<proteinExistence type="inferred from homology"/>
<dbReference type="OrthoDB" id="9989112at2759"/>
<dbReference type="PANTHER" id="PTHR47980">
    <property type="entry name" value="LD44762P"/>
    <property type="match status" value="1"/>
</dbReference>
<evidence type="ECO:0000256" key="10">
    <source>
        <dbReference type="SAM" id="MobiDB-lite"/>
    </source>
</evidence>
<comment type="caution">
    <text evidence="11">The sequence shown here is derived from an EMBL/GenBank/DDBJ whole genome shotgun (WGS) entry which is preliminary data.</text>
</comment>
<evidence type="ECO:0000256" key="4">
    <source>
        <dbReference type="ARBA" id="ARBA00023134"/>
    </source>
</evidence>
<dbReference type="EMBL" id="LXWW01000044">
    <property type="protein sequence ID" value="OAO17152.1"/>
    <property type="molecule type" value="Genomic_DNA"/>
</dbReference>
<keyword evidence="12" id="KW-1185">Reference proteome</keyword>
<dbReference type="PROSITE" id="PS51417">
    <property type="entry name" value="ARF"/>
    <property type="match status" value="1"/>
</dbReference>
<dbReference type="AlphaFoldDB" id="A0A196SLR8"/>
<evidence type="ECO:0000256" key="3">
    <source>
        <dbReference type="ARBA" id="ARBA00022927"/>
    </source>
</evidence>
<keyword evidence="2" id="KW-0547">Nucleotide-binding</keyword>
<dbReference type="InterPro" id="IPR005225">
    <property type="entry name" value="Small_GTP-bd"/>
</dbReference>
<dbReference type="PROSITE" id="PS51419">
    <property type="entry name" value="RAB"/>
    <property type="match status" value="1"/>
</dbReference>
<evidence type="ECO:0000256" key="6">
    <source>
        <dbReference type="ARBA" id="ARBA00023289"/>
    </source>
</evidence>
<dbReference type="SMART" id="SM00174">
    <property type="entry name" value="RHO"/>
    <property type="match status" value="1"/>
</dbReference>
<keyword evidence="4" id="KW-0342">GTP-binding</keyword>
<dbReference type="STRING" id="478820.A0A196SLR8"/>